<proteinExistence type="predicted"/>
<dbReference type="Proteomes" id="UP000603453">
    <property type="component" value="Unassembled WGS sequence"/>
</dbReference>
<dbReference type="Gene3D" id="1.25.40.20">
    <property type="entry name" value="Ankyrin repeat-containing domain"/>
    <property type="match status" value="3"/>
</dbReference>
<dbReference type="InterPro" id="IPR036770">
    <property type="entry name" value="Ankyrin_rpt-contain_sf"/>
</dbReference>
<accession>A0A8H7RAN9</accession>
<dbReference type="PANTHER" id="PTHR24198:SF165">
    <property type="entry name" value="ANKYRIN REPEAT-CONTAINING PROTEIN-RELATED"/>
    <property type="match status" value="1"/>
</dbReference>
<keyword evidence="6" id="KW-1185">Reference proteome</keyword>
<feature type="repeat" description="ANK" evidence="3">
    <location>
        <begin position="148"/>
        <end position="180"/>
    </location>
</feature>
<dbReference type="SMART" id="SM00248">
    <property type="entry name" value="ANK"/>
    <property type="match status" value="7"/>
</dbReference>
<dbReference type="PROSITE" id="PS50088">
    <property type="entry name" value="ANK_REPEAT"/>
    <property type="match status" value="1"/>
</dbReference>
<name>A0A8H7RAN9_9FUNG</name>
<dbReference type="PROSITE" id="PS50297">
    <property type="entry name" value="ANK_REP_REGION"/>
    <property type="match status" value="1"/>
</dbReference>
<sequence length="375" mass="41001">MQAIDINTKETDGKPNNVLLPSPPSSPIESLNSRKRAFSISFIQNEPTPPQPSKKSKFDIGCLNNYLKKGSPNTCDEQFKRSLLSWACIGKSKEAVQDLLKLVHLDINMKSGPHQTTALHEACLHGFHQGLELLVKHADIDLNATDNQGQTAIHCATQANKIDCLKILLSAGARIDLFSTGGRLPIHIAIQHGFHHGVSLLLSKSKIHDNNPTETDMLWKSNLVDGRSSIQSAIVSGYINTLQLLLDNDSITAKHQTTKGLVQLAVDWNRIECLQLLIKRGCIIDETSLLTAVQQRKIDMVRELSTAGANPCLANGQNPSFLYAANHGFIDMVPLVITPSTSKDCIHQALLLASCLGLRDKLATAVIHTLKSITK</sequence>
<protein>
    <submittedName>
        <fullName evidence="5">Uncharacterized protein</fullName>
    </submittedName>
</protein>
<evidence type="ECO:0000256" key="2">
    <source>
        <dbReference type="ARBA" id="ARBA00023043"/>
    </source>
</evidence>
<keyword evidence="2 3" id="KW-0040">ANK repeat</keyword>
<reference evidence="5" key="1">
    <citation type="submission" date="2020-12" db="EMBL/GenBank/DDBJ databases">
        <title>Metabolic potential, ecology and presence of endohyphal bacteria is reflected in genomic diversity of Mucoromycotina.</title>
        <authorList>
            <person name="Muszewska A."/>
            <person name="Okrasinska A."/>
            <person name="Steczkiewicz K."/>
            <person name="Drgas O."/>
            <person name="Orlowska M."/>
            <person name="Perlinska-Lenart U."/>
            <person name="Aleksandrzak-Piekarczyk T."/>
            <person name="Szatraj K."/>
            <person name="Zielenkiewicz U."/>
            <person name="Pilsyk S."/>
            <person name="Malc E."/>
            <person name="Mieczkowski P."/>
            <person name="Kruszewska J.S."/>
            <person name="Biernat P."/>
            <person name="Pawlowska J."/>
        </authorList>
    </citation>
    <scope>NUCLEOTIDE SEQUENCE</scope>
    <source>
        <strain evidence="5">WA0000017839</strain>
    </source>
</reference>
<evidence type="ECO:0000313" key="5">
    <source>
        <dbReference type="EMBL" id="KAG2206847.1"/>
    </source>
</evidence>
<dbReference type="EMBL" id="JAEPRD010000028">
    <property type="protein sequence ID" value="KAG2206847.1"/>
    <property type="molecule type" value="Genomic_DNA"/>
</dbReference>
<dbReference type="AlphaFoldDB" id="A0A8H7RAN9"/>
<evidence type="ECO:0000256" key="1">
    <source>
        <dbReference type="ARBA" id="ARBA00022737"/>
    </source>
</evidence>
<dbReference type="PANTHER" id="PTHR24198">
    <property type="entry name" value="ANKYRIN REPEAT AND PROTEIN KINASE DOMAIN-CONTAINING PROTEIN"/>
    <property type="match status" value="1"/>
</dbReference>
<organism evidence="5 6">
    <name type="scientific">Mucor saturninus</name>
    <dbReference type="NCBI Taxonomy" id="64648"/>
    <lineage>
        <taxon>Eukaryota</taxon>
        <taxon>Fungi</taxon>
        <taxon>Fungi incertae sedis</taxon>
        <taxon>Mucoromycota</taxon>
        <taxon>Mucoromycotina</taxon>
        <taxon>Mucoromycetes</taxon>
        <taxon>Mucorales</taxon>
        <taxon>Mucorineae</taxon>
        <taxon>Mucoraceae</taxon>
        <taxon>Mucor</taxon>
    </lineage>
</organism>
<keyword evidence="1" id="KW-0677">Repeat</keyword>
<gene>
    <name evidence="5" type="ORF">INT47_007604</name>
</gene>
<evidence type="ECO:0000256" key="4">
    <source>
        <dbReference type="SAM" id="MobiDB-lite"/>
    </source>
</evidence>
<dbReference type="Pfam" id="PF12796">
    <property type="entry name" value="Ank_2"/>
    <property type="match status" value="1"/>
</dbReference>
<comment type="caution">
    <text evidence="5">The sequence shown here is derived from an EMBL/GenBank/DDBJ whole genome shotgun (WGS) entry which is preliminary data.</text>
</comment>
<dbReference type="OrthoDB" id="341259at2759"/>
<evidence type="ECO:0000313" key="6">
    <source>
        <dbReference type="Proteomes" id="UP000603453"/>
    </source>
</evidence>
<evidence type="ECO:0000256" key="3">
    <source>
        <dbReference type="PROSITE-ProRule" id="PRU00023"/>
    </source>
</evidence>
<feature type="region of interest" description="Disordered" evidence="4">
    <location>
        <begin position="1"/>
        <end position="30"/>
    </location>
</feature>
<dbReference type="SUPFAM" id="SSF48403">
    <property type="entry name" value="Ankyrin repeat"/>
    <property type="match status" value="2"/>
</dbReference>
<dbReference type="InterPro" id="IPR002110">
    <property type="entry name" value="Ankyrin_rpt"/>
</dbReference>